<gene>
    <name evidence="2" type="ORF">AERYTH_02600</name>
</gene>
<organism evidence="2 3">
    <name type="scientific">Aeromicrobium erythreum</name>
    <dbReference type="NCBI Taxonomy" id="2041"/>
    <lineage>
        <taxon>Bacteria</taxon>
        <taxon>Bacillati</taxon>
        <taxon>Actinomycetota</taxon>
        <taxon>Actinomycetes</taxon>
        <taxon>Propionibacteriales</taxon>
        <taxon>Nocardioidaceae</taxon>
        <taxon>Aeromicrobium</taxon>
    </lineage>
</organism>
<sequence length="227" mass="22268">MLTAALYGAATAVPLVGGAAVGLRWRIPKPVLAALMAFGAGTMIAAASEELFGPAFTEVGAGLAGLGLIGGAAAYVVLSHLLDTRLGTSAVGLGLLLGAFLDGVPENTALGVSLQEGGLALLVAIAVGNTPEAIASAASLREDPALGPRRGLLLWAGVGVLLTLVTVAAHAGSDVVSPAAIAVAQAVAGGATLAVLADTLLPEAYRDGGWWIGLSTALGFWLAFVLG</sequence>
<name>A0A0U3KF81_9ACTN</name>
<keyword evidence="3" id="KW-1185">Reference proteome</keyword>
<proteinExistence type="predicted"/>
<feature type="transmembrane region" description="Helical" evidence="1">
    <location>
        <begin position="30"/>
        <end position="47"/>
    </location>
</feature>
<dbReference type="EMBL" id="CP011502">
    <property type="protein sequence ID" value="ALX03667.1"/>
    <property type="molecule type" value="Genomic_DNA"/>
</dbReference>
<feature type="transmembrane region" description="Helical" evidence="1">
    <location>
        <begin position="117"/>
        <end position="140"/>
    </location>
</feature>
<dbReference type="AlphaFoldDB" id="A0A0U3KF81"/>
<feature type="transmembrane region" description="Helical" evidence="1">
    <location>
        <begin position="208"/>
        <end position="226"/>
    </location>
</feature>
<keyword evidence="1" id="KW-0812">Transmembrane</keyword>
<feature type="transmembrane region" description="Helical" evidence="1">
    <location>
        <begin position="85"/>
        <end position="105"/>
    </location>
</feature>
<dbReference type="KEGG" id="aer:AERYTH_02600"/>
<feature type="transmembrane region" description="Helical" evidence="1">
    <location>
        <begin position="6"/>
        <end position="23"/>
    </location>
</feature>
<feature type="transmembrane region" description="Helical" evidence="1">
    <location>
        <begin position="152"/>
        <end position="173"/>
    </location>
</feature>
<evidence type="ECO:0000313" key="3">
    <source>
        <dbReference type="Proteomes" id="UP000067689"/>
    </source>
</evidence>
<accession>A0A0U3KF81</accession>
<feature type="transmembrane region" description="Helical" evidence="1">
    <location>
        <begin position="59"/>
        <end position="78"/>
    </location>
</feature>
<protein>
    <submittedName>
        <fullName evidence="2">ZIP family metal transporter</fullName>
    </submittedName>
</protein>
<dbReference type="OrthoDB" id="1145132at2"/>
<evidence type="ECO:0000256" key="1">
    <source>
        <dbReference type="SAM" id="Phobius"/>
    </source>
</evidence>
<dbReference type="RefSeq" id="WP_067854282.1">
    <property type="nucleotide sequence ID" value="NZ_CP011502.1"/>
</dbReference>
<feature type="transmembrane region" description="Helical" evidence="1">
    <location>
        <begin position="179"/>
        <end position="201"/>
    </location>
</feature>
<dbReference type="STRING" id="2041.AERYTH_02600"/>
<keyword evidence="1" id="KW-1133">Transmembrane helix</keyword>
<keyword evidence="1" id="KW-0472">Membrane</keyword>
<reference evidence="2 3" key="1">
    <citation type="journal article" date="1991" name="Int. J. Syst. Bacteriol.">
        <title>Description of the erythromycin-producing bacterium Arthrobacter sp. strain NRRL B-3381 as Aeromicrobium erythreum gen. nov., sp. nov.</title>
        <authorList>
            <person name="Miller E.S."/>
            <person name="Woese C.R."/>
            <person name="Brenner S."/>
        </authorList>
    </citation>
    <scope>NUCLEOTIDE SEQUENCE [LARGE SCALE GENOMIC DNA]</scope>
    <source>
        <strain evidence="2 3">AR18</strain>
    </source>
</reference>
<dbReference type="Proteomes" id="UP000067689">
    <property type="component" value="Chromosome"/>
</dbReference>
<evidence type="ECO:0000313" key="2">
    <source>
        <dbReference type="EMBL" id="ALX03667.1"/>
    </source>
</evidence>
<dbReference type="PATRIC" id="fig|2041.4.peg.548"/>